<protein>
    <submittedName>
        <fullName evidence="4">Neck appendage protein</fullName>
    </submittedName>
</protein>
<dbReference type="Pfam" id="PF06605">
    <property type="entry name" value="Prophage_tail"/>
    <property type="match status" value="1"/>
</dbReference>
<organism evidence="4">
    <name type="scientific">Siphoviridae sp. cthrK8</name>
    <dbReference type="NCBI Taxonomy" id="2826429"/>
    <lineage>
        <taxon>Viruses</taxon>
        <taxon>Duplodnaviria</taxon>
        <taxon>Heunggongvirae</taxon>
        <taxon>Uroviricota</taxon>
        <taxon>Caudoviricetes</taxon>
    </lineage>
</organism>
<evidence type="ECO:0000259" key="2">
    <source>
        <dbReference type="Pfam" id="PF06605"/>
    </source>
</evidence>
<dbReference type="Pfam" id="PF07902">
    <property type="entry name" value="Gp58"/>
    <property type="match status" value="1"/>
</dbReference>
<dbReference type="InterPro" id="IPR007119">
    <property type="entry name" value="Phage_tail_spike_N"/>
</dbReference>
<dbReference type="NCBIfam" id="TIGR01665">
    <property type="entry name" value="put_anti_recept"/>
    <property type="match status" value="1"/>
</dbReference>
<feature type="domain" description="Tail spike" evidence="2">
    <location>
        <begin position="97"/>
        <end position="363"/>
    </location>
</feature>
<evidence type="ECO:0000259" key="3">
    <source>
        <dbReference type="Pfam" id="PF07902"/>
    </source>
</evidence>
<accession>A0A8S5MYY7</accession>
<dbReference type="InterPro" id="IPR012892">
    <property type="entry name" value="Gp58"/>
</dbReference>
<sequence>MIYLFDINERLLKVIRKPAIKSALQKYSLTTENYVSERLTAEVKALNDDELELVEYMAIQSIEDPHLFNYFYVAQKSTKDQITTFTGVQSGIEELRKTPVYDKRPKSTQAKPVINELLQGTNWQARYIAETALHSTNFYYTSVFEALKKLCKVWGLEMQFFVEMNGNGIGARYIDFKKKIGEAVGKRVVYGHNALEILQEVERTNIFTAIVGRGKGEQVSSAEESGKGGDGYGRKITFEDVVWSKAKGDPLDKPKGQKYLEIPEMTQRYGIKNSDGSMRPKIGFVDFGEEEDPNELIKLTYQSLITASRPQLTLKTSSVYLKGVKIGDTIRVVRHDRRLDYDTRIFEITINRLNDQSTDTKLGDRTGESSTSKAQSVADKAIDEFINNEFNSFIQDLPDYIRTADGFNTNWYSEEDPTKKYPKKVMINDIWYKPDPEHEGHKIMLRWTGEVWEEILRTYNEVSLREKIDQKFTELKQAMDEQNAVNEQRITDILKKSDLGRLAEDAKKIAESAKNEIENIKQKSDSVGSELTNFKEKVQTELDGKPNLAKVTELINGVKEQFSSVGLRNYVLGTGTPKTAGNTEKIYTFSKDSFGWTPETKLRLSFDYTADESVKKFRIRRSVTFKNGAVQMDDAINQYTTGSLSIDTTAQKSGRYSQPLGWYRYYSGTGEDVERIDYYVQIDEGSGNVTIKNMMVSTGTNDPDWVPAIEDQEKMLTQAQAEFERTANGLETRLNAISTNFNPDGSASEKFNRYIEHKTAEGLEKERVEISKGYVAKSAYTEKINEIEQHFNLTDSKVAQFATYKNGLDGQYATITKQLSDNQTAYSEFKRTSDTLVQTFGTTGDQIANNVSRMVLNSQIFQTEVGKYSTSGGPNMLRNSRADDGLKYWTEANNRLGFTAHSFYLNGQKRMFDLRPGAVVKSPRFIVKRSTDYTLNIIGFDNNSKYFRIYFCKRKKGSTADFEEKQLVFDGRPQWTDGPVFSNVKAVKKSFKFNIGEFDDGYLQFEYDRNNSNKWGGLFMTELDFYEGDNDRKWQPAPEDSAEPIEAVRTQVTQLNNSYSIRSLTSAGDVLGQLNLNPDGSIRINEGLLSIGKKTYIEDGVIKGAMIAKAQIDTAHIKEIDASQANIFNLNVNNISGLNAEFIKAKIEFALVEWLKGKRISAINDKTVFDLNEGTLNLYTNTGTIRRIDDTSSSQFLQFGQAGFIGEYMRDSKAARIVIGTNHDKTENTQNESFAGSRLWSGSKDGVRESLYEFVGDRIIFYSNGRYRSPWIIHNNTQDGSSYLIPANEKGVRHNLGRGDKHFSGAWIDNIFVGKSAYNVGTYLWDLLTCLGQISKYGWDLKNQNIRSHITSVLNKYSFK</sequence>
<feature type="coiled-coil region" evidence="1">
    <location>
        <begin position="496"/>
        <end position="530"/>
    </location>
</feature>
<evidence type="ECO:0000256" key="1">
    <source>
        <dbReference type="SAM" id="Coils"/>
    </source>
</evidence>
<keyword evidence="1" id="KW-0175">Coiled coil</keyword>
<proteinExistence type="predicted"/>
<feature type="domain" description="Gp58-like" evidence="3">
    <location>
        <begin position="1060"/>
        <end position="1266"/>
    </location>
</feature>
<name>A0A8S5MYY7_9CAUD</name>
<reference evidence="4" key="1">
    <citation type="journal article" date="2021" name="Proc. Natl. Acad. Sci. U.S.A.">
        <title>A Catalog of Tens of Thousands of Viruses from Human Metagenomes Reveals Hidden Associations with Chronic Diseases.</title>
        <authorList>
            <person name="Tisza M.J."/>
            <person name="Buck C.B."/>
        </authorList>
    </citation>
    <scope>NUCLEOTIDE SEQUENCE</scope>
    <source>
        <strain evidence="4">CthrK8</strain>
    </source>
</reference>
<dbReference type="EMBL" id="BK015021">
    <property type="protein sequence ID" value="DAD87412.1"/>
    <property type="molecule type" value="Genomic_DNA"/>
</dbReference>
<evidence type="ECO:0000313" key="4">
    <source>
        <dbReference type="EMBL" id="DAD87412.1"/>
    </source>
</evidence>
<dbReference type="InterPro" id="IPR010572">
    <property type="entry name" value="Tail_dom"/>
</dbReference>